<name>A0ABU8PFK3_9HYPH</name>
<reference evidence="2 3" key="1">
    <citation type="submission" date="2023-12" db="EMBL/GenBank/DDBJ databases">
        <title>Gut-associated functions are favored during microbiome assembly across C. elegans life.</title>
        <authorList>
            <person name="Zimmermann J."/>
        </authorList>
    </citation>
    <scope>NUCLEOTIDE SEQUENCE [LARGE SCALE GENOMIC DNA]</scope>
    <source>
        <strain evidence="2 3">MYb71</strain>
    </source>
</reference>
<dbReference type="EMBL" id="JBBGZH010000002">
    <property type="protein sequence ID" value="MEJ5021019.1"/>
    <property type="molecule type" value="Genomic_DNA"/>
</dbReference>
<feature type="transmembrane region" description="Helical" evidence="1">
    <location>
        <begin position="12"/>
        <end position="31"/>
    </location>
</feature>
<organism evidence="2 3">
    <name type="scientific">Ochrobactrum vermis</name>
    <dbReference type="NCBI Taxonomy" id="1827297"/>
    <lineage>
        <taxon>Bacteria</taxon>
        <taxon>Pseudomonadati</taxon>
        <taxon>Pseudomonadota</taxon>
        <taxon>Alphaproteobacteria</taxon>
        <taxon>Hyphomicrobiales</taxon>
        <taxon>Brucellaceae</taxon>
        <taxon>Brucella/Ochrobactrum group</taxon>
        <taxon>Ochrobactrum</taxon>
    </lineage>
</organism>
<feature type="transmembrane region" description="Helical" evidence="1">
    <location>
        <begin position="37"/>
        <end position="62"/>
    </location>
</feature>
<keyword evidence="1" id="KW-0812">Transmembrane</keyword>
<accession>A0ABU8PFK3</accession>
<evidence type="ECO:0000313" key="2">
    <source>
        <dbReference type="EMBL" id="MEJ5021019.1"/>
    </source>
</evidence>
<keyword evidence="1" id="KW-0472">Membrane</keyword>
<proteinExistence type="predicted"/>
<protein>
    <submittedName>
        <fullName evidence="2">Uncharacterized protein</fullName>
    </submittedName>
</protein>
<gene>
    <name evidence="2" type="ORF">WH297_14950</name>
</gene>
<comment type="caution">
    <text evidence="2">The sequence shown here is derived from an EMBL/GenBank/DDBJ whole genome shotgun (WGS) entry which is preliminary data.</text>
</comment>
<keyword evidence="3" id="KW-1185">Reference proteome</keyword>
<evidence type="ECO:0000256" key="1">
    <source>
        <dbReference type="SAM" id="Phobius"/>
    </source>
</evidence>
<sequence length="63" mass="6662">MRANRHHDRVWMITGLVAVFVAPLPFLAAGFCLPGPWLGKLLSLSVDLAVLAFGLFVSAGVAA</sequence>
<evidence type="ECO:0000313" key="3">
    <source>
        <dbReference type="Proteomes" id="UP001375812"/>
    </source>
</evidence>
<keyword evidence="1" id="KW-1133">Transmembrane helix</keyword>
<dbReference type="Proteomes" id="UP001375812">
    <property type="component" value="Unassembled WGS sequence"/>
</dbReference>
<dbReference type="RefSeq" id="WP_146114453.1">
    <property type="nucleotide sequence ID" value="NZ_JBBGZH010000002.1"/>
</dbReference>